<dbReference type="EMBL" id="AP023416">
    <property type="protein sequence ID" value="BCK80036.1"/>
    <property type="molecule type" value="Genomic_DNA"/>
</dbReference>
<gene>
    <name evidence="1" type="ORF">MM35RIKEN_22280</name>
</gene>
<evidence type="ECO:0000313" key="1">
    <source>
        <dbReference type="EMBL" id="BCK80036.1"/>
    </source>
</evidence>
<name>A0A810Q2R1_9FIRM</name>
<keyword evidence="2" id="KW-1185">Reference proteome</keyword>
<reference evidence="1" key="1">
    <citation type="submission" date="2020-09" db="EMBL/GenBank/DDBJ databases">
        <title>New species isolated from human feces.</title>
        <authorList>
            <person name="Kitahara M."/>
            <person name="Shigeno Y."/>
            <person name="Shime M."/>
            <person name="Matsumoto Y."/>
            <person name="Nakamura S."/>
            <person name="Motooka D."/>
            <person name="Fukuoka S."/>
            <person name="Nishikawa H."/>
            <person name="Benno Y."/>
        </authorList>
    </citation>
    <scope>NUCLEOTIDE SEQUENCE</scope>
    <source>
        <strain evidence="1">MM35</strain>
        <plasmid evidence="1">pMM35_01</plasmid>
    </source>
</reference>
<dbReference type="KEGG" id="vfa:MM35RIKEN_22280"/>
<proteinExistence type="predicted"/>
<dbReference type="Proteomes" id="UP000681343">
    <property type="component" value="Plasmid pMM35_01"/>
</dbReference>
<geneLocation type="plasmid" evidence="1 2">
    <name>pMM35_01</name>
</geneLocation>
<sequence length="135" mass="15367">MRMNNRYDEIMGLPHHVSKTRPQMPMSDRAAQFAPFAALTGYDSAIKETGRLTDERIELDEEALTALDRKYQLLIEALDDAPKVTIIYFQPDERKAGGQYVSATGTVKKVDTFGRRILLQDGTRIPLDSVYDLRF</sequence>
<accession>A0A810Q2R1</accession>
<keyword evidence="1" id="KW-0614">Plasmid</keyword>
<evidence type="ECO:0000313" key="2">
    <source>
        <dbReference type="Proteomes" id="UP000681343"/>
    </source>
</evidence>
<dbReference type="AlphaFoldDB" id="A0A810Q2R1"/>
<protein>
    <recommendedName>
        <fullName evidence="3">YolD-like family protein</fullName>
    </recommendedName>
</protein>
<evidence type="ECO:0008006" key="3">
    <source>
        <dbReference type="Google" id="ProtNLM"/>
    </source>
</evidence>
<organism evidence="1 2">
    <name type="scientific">Vescimonas fastidiosa</name>
    <dbReference type="NCBI Taxonomy" id="2714353"/>
    <lineage>
        <taxon>Bacteria</taxon>
        <taxon>Bacillati</taxon>
        <taxon>Bacillota</taxon>
        <taxon>Clostridia</taxon>
        <taxon>Eubacteriales</taxon>
        <taxon>Oscillospiraceae</taxon>
        <taxon>Vescimonas</taxon>
    </lineage>
</organism>